<comment type="subcellular location">
    <subcellularLocation>
        <location evidence="1 9">Cell inner membrane</location>
        <topology evidence="1 9">Multi-pass membrane protein</topology>
    </subcellularLocation>
</comment>
<evidence type="ECO:0000313" key="12">
    <source>
        <dbReference type="Proteomes" id="UP000182284"/>
    </source>
</evidence>
<dbReference type="RefSeq" id="WP_074646285.1">
    <property type="nucleotide sequence ID" value="NZ_FNBL01000010.1"/>
</dbReference>
<evidence type="ECO:0000259" key="10">
    <source>
        <dbReference type="Pfam" id="PF04290"/>
    </source>
</evidence>
<keyword evidence="7 9" id="KW-0472">Membrane</keyword>
<dbReference type="Pfam" id="PF04290">
    <property type="entry name" value="DctQ"/>
    <property type="match status" value="1"/>
</dbReference>
<gene>
    <name evidence="11" type="ORF">SAMN04488117_110122</name>
</gene>
<evidence type="ECO:0000256" key="4">
    <source>
        <dbReference type="ARBA" id="ARBA00022519"/>
    </source>
</evidence>
<dbReference type="GO" id="GO:0005886">
    <property type="term" value="C:plasma membrane"/>
    <property type="evidence" value="ECO:0007669"/>
    <property type="project" value="UniProtKB-SubCell"/>
</dbReference>
<keyword evidence="6 9" id="KW-1133">Transmembrane helix</keyword>
<feature type="transmembrane region" description="Helical" evidence="9">
    <location>
        <begin position="52"/>
        <end position="75"/>
    </location>
</feature>
<evidence type="ECO:0000256" key="5">
    <source>
        <dbReference type="ARBA" id="ARBA00022692"/>
    </source>
</evidence>
<dbReference type="PANTHER" id="PTHR35011:SF2">
    <property type="entry name" value="2,3-DIKETO-L-GULONATE TRAP TRANSPORTER SMALL PERMEASE PROTEIN YIAM"/>
    <property type="match status" value="1"/>
</dbReference>
<keyword evidence="3" id="KW-1003">Cell membrane</keyword>
<evidence type="ECO:0000256" key="1">
    <source>
        <dbReference type="ARBA" id="ARBA00004429"/>
    </source>
</evidence>
<organism evidence="11 12">
    <name type="scientific">Celeribacter baekdonensis</name>
    <dbReference type="NCBI Taxonomy" id="875171"/>
    <lineage>
        <taxon>Bacteria</taxon>
        <taxon>Pseudomonadati</taxon>
        <taxon>Pseudomonadota</taxon>
        <taxon>Alphaproteobacteria</taxon>
        <taxon>Rhodobacterales</taxon>
        <taxon>Roseobacteraceae</taxon>
        <taxon>Celeribacter</taxon>
    </lineage>
</organism>
<keyword evidence="2 9" id="KW-0813">Transport</keyword>
<dbReference type="InterPro" id="IPR055348">
    <property type="entry name" value="DctQ"/>
</dbReference>
<dbReference type="GO" id="GO:0022857">
    <property type="term" value="F:transmembrane transporter activity"/>
    <property type="evidence" value="ECO:0007669"/>
    <property type="project" value="UniProtKB-UniRule"/>
</dbReference>
<feature type="transmembrane region" description="Helical" evidence="9">
    <location>
        <begin position="131"/>
        <end position="150"/>
    </location>
</feature>
<comment type="similarity">
    <text evidence="8 9">Belongs to the TRAP transporter small permease family.</text>
</comment>
<evidence type="ECO:0000256" key="3">
    <source>
        <dbReference type="ARBA" id="ARBA00022475"/>
    </source>
</evidence>
<keyword evidence="4 9" id="KW-0997">Cell inner membrane</keyword>
<feature type="transmembrane region" description="Helical" evidence="9">
    <location>
        <begin position="12"/>
        <end position="40"/>
    </location>
</feature>
<evidence type="ECO:0000256" key="8">
    <source>
        <dbReference type="ARBA" id="ARBA00038436"/>
    </source>
</evidence>
<dbReference type="OrthoDB" id="5465095at2"/>
<dbReference type="AlphaFoldDB" id="A0A1G7R026"/>
<dbReference type="PANTHER" id="PTHR35011">
    <property type="entry name" value="2,3-DIKETO-L-GULONATE TRAP TRANSPORTER SMALL PERMEASE PROTEIN YIAM"/>
    <property type="match status" value="1"/>
</dbReference>
<evidence type="ECO:0000313" key="11">
    <source>
        <dbReference type="EMBL" id="SDG03489.1"/>
    </source>
</evidence>
<comment type="function">
    <text evidence="9">Part of the tripartite ATP-independent periplasmic (TRAP) transport system.</text>
</comment>
<sequence length="168" mass="18645">MTFLKLLDRFLVRLELTVAVLAMTGVAAILIAQVIFRYLLQSPLFFAEELALVLMIIATFAGFSLMVAEGRLITIDLFGGRISPRAHARIAWAMRGVVLVLAAALAVFALRYLAVPWVWIERSATLGLPRALLYAIVTTELWFLVFHQLVQLLQTWPGRPPEPQGGTA</sequence>
<reference evidence="11 12" key="1">
    <citation type="submission" date="2016-10" db="EMBL/GenBank/DDBJ databases">
        <authorList>
            <person name="de Groot N.N."/>
        </authorList>
    </citation>
    <scope>NUCLEOTIDE SEQUENCE [LARGE SCALE GENOMIC DNA]</scope>
    <source>
        <strain evidence="11 12">DSM 27375</strain>
    </source>
</reference>
<accession>A0A1G7R026</accession>
<evidence type="ECO:0000256" key="6">
    <source>
        <dbReference type="ARBA" id="ARBA00022989"/>
    </source>
</evidence>
<feature type="transmembrane region" description="Helical" evidence="9">
    <location>
        <begin position="96"/>
        <end position="119"/>
    </location>
</feature>
<dbReference type="GO" id="GO:0015740">
    <property type="term" value="P:C4-dicarboxylate transport"/>
    <property type="evidence" value="ECO:0007669"/>
    <property type="project" value="TreeGrafter"/>
</dbReference>
<comment type="subunit">
    <text evidence="9">The complex comprises the extracytoplasmic solute receptor protein and the two transmembrane proteins.</text>
</comment>
<dbReference type="InterPro" id="IPR007387">
    <property type="entry name" value="TRAP_DctQ"/>
</dbReference>
<keyword evidence="5 9" id="KW-0812">Transmembrane</keyword>
<evidence type="ECO:0000256" key="2">
    <source>
        <dbReference type="ARBA" id="ARBA00022448"/>
    </source>
</evidence>
<dbReference type="Proteomes" id="UP000182284">
    <property type="component" value="Unassembled WGS sequence"/>
</dbReference>
<feature type="domain" description="Tripartite ATP-independent periplasmic transporters DctQ component" evidence="10">
    <location>
        <begin position="27"/>
        <end position="156"/>
    </location>
</feature>
<name>A0A1G7R026_9RHOB</name>
<evidence type="ECO:0000256" key="9">
    <source>
        <dbReference type="RuleBase" id="RU369079"/>
    </source>
</evidence>
<protein>
    <recommendedName>
        <fullName evidence="9">TRAP transporter small permease protein</fullName>
    </recommendedName>
</protein>
<evidence type="ECO:0000256" key="7">
    <source>
        <dbReference type="ARBA" id="ARBA00023136"/>
    </source>
</evidence>
<dbReference type="EMBL" id="FNBL01000010">
    <property type="protein sequence ID" value="SDG03489.1"/>
    <property type="molecule type" value="Genomic_DNA"/>
</dbReference>
<proteinExistence type="inferred from homology"/>